<dbReference type="Pfam" id="PF11839">
    <property type="entry name" value="Alanine_zipper"/>
    <property type="match status" value="1"/>
</dbReference>
<dbReference type="RefSeq" id="XP_010272414.1">
    <property type="nucleotide sequence ID" value="XM_010274112.2"/>
</dbReference>
<organism evidence="2 3">
    <name type="scientific">Nelumbo nucifera</name>
    <name type="common">Sacred lotus</name>
    <dbReference type="NCBI Taxonomy" id="4432"/>
    <lineage>
        <taxon>Eukaryota</taxon>
        <taxon>Viridiplantae</taxon>
        <taxon>Streptophyta</taxon>
        <taxon>Embryophyta</taxon>
        <taxon>Tracheophyta</taxon>
        <taxon>Spermatophyta</taxon>
        <taxon>Magnoliopsida</taxon>
        <taxon>Proteales</taxon>
        <taxon>Nelumbonaceae</taxon>
        <taxon>Nelumbo</taxon>
    </lineage>
</organism>
<feature type="compositionally biased region" description="Basic and acidic residues" evidence="1">
    <location>
        <begin position="11"/>
        <end position="25"/>
    </location>
</feature>
<dbReference type="InParanoid" id="A0A1U8B036"/>
<keyword evidence="2" id="KW-1185">Reference proteome</keyword>
<proteinExistence type="predicted"/>
<dbReference type="SUPFAM" id="SSF57997">
    <property type="entry name" value="Tropomyosin"/>
    <property type="match status" value="1"/>
</dbReference>
<dbReference type="Proteomes" id="UP000189703">
    <property type="component" value="Unplaced"/>
</dbReference>
<feature type="compositionally biased region" description="Basic and acidic residues" evidence="1">
    <location>
        <begin position="59"/>
        <end position="84"/>
    </location>
</feature>
<evidence type="ECO:0000313" key="2">
    <source>
        <dbReference type="Proteomes" id="UP000189703"/>
    </source>
</evidence>
<feature type="region of interest" description="Disordered" evidence="1">
    <location>
        <begin position="1"/>
        <end position="25"/>
    </location>
</feature>
<protein>
    <submittedName>
        <fullName evidence="3">Uncharacterized protein LOC104608199</fullName>
    </submittedName>
</protein>
<dbReference type="GeneID" id="104608199"/>
<name>A0A1U8B036_NELNU</name>
<evidence type="ECO:0000256" key="1">
    <source>
        <dbReference type="SAM" id="MobiDB-lite"/>
    </source>
</evidence>
<dbReference type="AlphaFoldDB" id="A0A1U8B036"/>
<evidence type="ECO:0000313" key="3">
    <source>
        <dbReference type="RefSeq" id="XP_010272414.1"/>
    </source>
</evidence>
<dbReference type="InterPro" id="IPR021793">
    <property type="entry name" value="Oprl"/>
</dbReference>
<dbReference type="KEGG" id="nnu:104608199"/>
<accession>A0A1U8B036</accession>
<feature type="region of interest" description="Disordered" evidence="1">
    <location>
        <begin position="48"/>
        <end position="84"/>
    </location>
</feature>
<reference evidence="3" key="1">
    <citation type="submission" date="2025-08" db="UniProtKB">
        <authorList>
            <consortium name="RefSeq"/>
        </authorList>
    </citation>
    <scope>IDENTIFICATION</scope>
</reference>
<gene>
    <name evidence="3" type="primary">LOC104608199</name>
</gene>
<sequence length="182" mass="20167">MARTGSSAGDTPRRHYKAEEKLKKMQDILSKEQMERARIGSLISKAERRLQQAEADTAEANKRVDEAKKRAEEAAKRAAEAEQKAVDAEKRAQEAGKRADELANLASGFYLDGIEDTKKALAAVLPDFDTESLKVIPDSPEEATDSALPPPVGGKAYAKLFLFLLFFDYVHVFDLRGRETIL</sequence>